<comment type="caution">
    <text evidence="1">The sequence shown here is derived from an EMBL/GenBank/DDBJ whole genome shotgun (WGS) entry which is preliminary data.</text>
</comment>
<dbReference type="EMBL" id="ASPP01028690">
    <property type="protein sequence ID" value="ETO04973.1"/>
    <property type="molecule type" value="Genomic_DNA"/>
</dbReference>
<accession>X6LSU1</accession>
<gene>
    <name evidence="1" type="ORF">RFI_32423</name>
</gene>
<organism evidence="1 2">
    <name type="scientific">Reticulomyxa filosa</name>
    <dbReference type="NCBI Taxonomy" id="46433"/>
    <lineage>
        <taxon>Eukaryota</taxon>
        <taxon>Sar</taxon>
        <taxon>Rhizaria</taxon>
        <taxon>Retaria</taxon>
        <taxon>Foraminifera</taxon>
        <taxon>Monothalamids</taxon>
        <taxon>Reticulomyxidae</taxon>
        <taxon>Reticulomyxa</taxon>
    </lineage>
</organism>
<dbReference type="AlphaFoldDB" id="X6LSU1"/>
<sequence>FVDNEKHLIEQGFLKHEILVTRILEINSTPNEKYSLFVQDLLDTIKRVERIEENGDKHKEYASILPKLYFKIATPICKMQILKEMVIYGCLNSNLNLYSDEAILTNCCLESTLLNKQVNTDTSVWKKWCNINDKSKLDLIVKISQIKVDVTELISMMMDKDIDLSLEKNGIIRDLLSKINQLLFNFIIENEQYEHALYVWLLKQLCVWKGIHWISILLSYQYIELPTEISRLLSERSSYKNIFDPLGAIYGYDNNSMKDVHTRLVDAIATSINKRTPSVENQSWIIAQSLSLINIYNIQYSNKEIKG</sequence>
<reference evidence="1 2" key="1">
    <citation type="journal article" date="2013" name="Curr. Biol.">
        <title>The Genome of the Foraminiferan Reticulomyxa filosa.</title>
        <authorList>
            <person name="Glockner G."/>
            <person name="Hulsmann N."/>
            <person name="Schleicher M."/>
            <person name="Noegel A.A."/>
            <person name="Eichinger L."/>
            <person name="Gallinger C."/>
            <person name="Pawlowski J."/>
            <person name="Sierra R."/>
            <person name="Euteneuer U."/>
            <person name="Pillet L."/>
            <person name="Moustafa A."/>
            <person name="Platzer M."/>
            <person name="Groth M."/>
            <person name="Szafranski K."/>
            <person name="Schliwa M."/>
        </authorList>
    </citation>
    <scope>NUCLEOTIDE SEQUENCE [LARGE SCALE GENOMIC DNA]</scope>
</reference>
<keyword evidence="2" id="KW-1185">Reference proteome</keyword>
<evidence type="ECO:0000313" key="1">
    <source>
        <dbReference type="EMBL" id="ETO04973.1"/>
    </source>
</evidence>
<protein>
    <submittedName>
        <fullName evidence="1">Uncharacterized protein</fullName>
    </submittedName>
</protein>
<proteinExistence type="predicted"/>
<feature type="non-terminal residue" evidence="1">
    <location>
        <position position="1"/>
    </location>
</feature>
<dbReference type="Proteomes" id="UP000023152">
    <property type="component" value="Unassembled WGS sequence"/>
</dbReference>
<name>X6LSU1_RETFI</name>
<evidence type="ECO:0000313" key="2">
    <source>
        <dbReference type="Proteomes" id="UP000023152"/>
    </source>
</evidence>